<dbReference type="AlphaFoldDB" id="A0A1A9UNY6"/>
<keyword evidence="2" id="KW-1185">Reference proteome</keyword>
<accession>A0A1A9UNY6</accession>
<sequence length="321" mass="36045">MIVSVCQGRAKLPLYKVEHLSTVRIMNKLSSKLAMVKKKFLNKSCYLQKKKIHVVYWMAITILEQVEAVTSKKNKSTSNALQFSFLTCISVNLKNALPSLDSSVAGSKSEEYSIVYCLLVRGLNNCCDLSKVNFNCSFTCITCVRLRSPMRSTDRGLTDVSLGPLSFAFSCSLMKVVFDSVSKEETSDTVFVKGNCMEIELKFVIASELFELRFSPNFLSVLSVSVLNLGVIASKAMFSFSKPKPRNPLGEFSPLLPGLRNNPTRLPSSFKGFDFAFGEAQIMFLRINKKHNYFERSDNCLQEIIREQNNLAHMAANLRIT</sequence>
<organism evidence="1 2">
    <name type="scientific">Glossina austeni</name>
    <name type="common">Savannah tsetse fly</name>
    <dbReference type="NCBI Taxonomy" id="7395"/>
    <lineage>
        <taxon>Eukaryota</taxon>
        <taxon>Metazoa</taxon>
        <taxon>Ecdysozoa</taxon>
        <taxon>Arthropoda</taxon>
        <taxon>Hexapoda</taxon>
        <taxon>Insecta</taxon>
        <taxon>Pterygota</taxon>
        <taxon>Neoptera</taxon>
        <taxon>Endopterygota</taxon>
        <taxon>Diptera</taxon>
        <taxon>Brachycera</taxon>
        <taxon>Muscomorpha</taxon>
        <taxon>Hippoboscoidea</taxon>
        <taxon>Glossinidae</taxon>
        <taxon>Glossina</taxon>
    </lineage>
</organism>
<name>A0A1A9UNY6_GLOAU</name>
<proteinExistence type="predicted"/>
<dbReference type="Proteomes" id="UP000078200">
    <property type="component" value="Unassembled WGS sequence"/>
</dbReference>
<reference evidence="1" key="1">
    <citation type="submission" date="2020-05" db="UniProtKB">
        <authorList>
            <consortium name="EnsemblMetazoa"/>
        </authorList>
    </citation>
    <scope>IDENTIFICATION</scope>
    <source>
        <strain evidence="1">TTRI</strain>
    </source>
</reference>
<evidence type="ECO:0000313" key="1">
    <source>
        <dbReference type="EnsemblMetazoa" id="GAUT010731-PA"/>
    </source>
</evidence>
<protein>
    <submittedName>
        <fullName evidence="1">Uncharacterized protein</fullName>
    </submittedName>
</protein>
<evidence type="ECO:0000313" key="2">
    <source>
        <dbReference type="Proteomes" id="UP000078200"/>
    </source>
</evidence>
<dbReference type="EnsemblMetazoa" id="GAUT010731-RA">
    <property type="protein sequence ID" value="GAUT010731-PA"/>
    <property type="gene ID" value="GAUT010731"/>
</dbReference>
<dbReference type="VEuPathDB" id="VectorBase:GAUT010731"/>